<sequence>MPEAPPSPVSVEDVTDLVAEVLGLPAAEVAADTALTTLGLESFTAVRLRRRLRDLGLDLPMTAFLGAATVRTVTAGMADPEGTTEEEGFPLTPLQTAYWIGRDPAFPLGGVATYYYREYDRETGDPEADLANLTRAWNRLVRRHPMLRMIVDRQGRQHILPDAGPYEIAVEDLRGAGPDEVRERVRRLRHECSHQLRPADRWPLFDVRAAFLPHGRTRIFFGTDILALDMSGWMQIMSEWGRLVADPGTELPSIPTAFAEVVRHRQADPGEARRRERDLKYWRDRAASLPPGPRLPWAKDLAHVHAHRFHRTYAELDSGEWQALKEQAARRGLSPTGVLLAAFGLVLARWGADEAFCLNTTLFDRPDDPELAHVVGDFTTTVLVELPRADLRRWKGFEDFAAQVNRRFWTDLEHRAVSAVEVMRAAATPARLTPDHPVVFTSGIGLAPEDSPASWLGEEVFGVSQTPQVALDHIVHDEDGRLRICWDAVEGLFADGFVEGMRDAHHRLLRRLAAEPGAWHDAALGWDPSFLADEPLNGRSDVGPLLTDPLRAVVGAMPDRHALLAAGGDLTHGELAGRAERIGAVLASLGVGPGDLVAVAFPQSVDQVTALLGVCASGAGYVPVEPAWPQERIASVCEQADIRHALVPPDGGPASWPGTVSVHRLPDLEKEEPSAPVRRPSPDDLAYVIFTSGSTGRPKGVGIQHRAARTTIDAMSERFPVGPEDRVLALSAFSFDLSVHDFFGMMGAGAALVLPDAARGRDPGHWLDLMERHRVTVWNTAPALMEMLVEYAEIDPNRARRALASLRLVLLSGDWIPVTLPDRIRTLAPDAQVISLGGATEASIWSICHPIGEVSPSWASIPYGRALPGQSFHILDDQGRPCSVGRAGELHIGGDGLARGYVGDPRQTDERFITDAVLRRRLYRTGDLGRWRFDGTIEFLGRMDRQVKIRGHRIELGEVESVLRRVQGVQHAVALSVRGPDDRPRLVAYVAAADPARPPADEEIAARLRERLPDSMVPSRFVLVDEFPLTDNGKIDYKTLPNPYRRQAAAPPAPAPAAHEPDFVALIREAVEDGLEITVRIAAGTLSPARAMAAAGGWAERLRTAAPGGLTLGERLAADGTLIELPVLPGTPDTEGPGTPPGRPHPAGPQAGAAPPSGTPVPDAGTRLAAPPGRPAAVRPDAEVEQVVSRVLSELLDGADVDPSVPFFRLGATSLTLVRAHVRLTELLDPRLTVVDLFDHPTVRALALHITERRAAVPPPSPAGNGDATRRAQARRLARLKAEEGTR</sequence>
<dbReference type="Proteomes" id="UP001589568">
    <property type="component" value="Unassembled WGS sequence"/>
</dbReference>
<evidence type="ECO:0000256" key="6">
    <source>
        <dbReference type="ARBA" id="ARBA00022553"/>
    </source>
</evidence>
<protein>
    <recommendedName>
        <fullName evidence="4">Phenyloxazoline synthase MbtB</fullName>
    </recommendedName>
    <alternativeName>
        <fullName evidence="8">Mycobactin synthetase protein B</fullName>
    </alternativeName>
</protein>
<dbReference type="PANTHER" id="PTHR45527">
    <property type="entry name" value="NONRIBOSOMAL PEPTIDE SYNTHETASE"/>
    <property type="match status" value="1"/>
</dbReference>
<evidence type="ECO:0000256" key="4">
    <source>
        <dbReference type="ARBA" id="ARBA00016743"/>
    </source>
</evidence>
<keyword evidence="6" id="KW-0597">Phosphoprotein</keyword>
<feature type="compositionally biased region" description="Pro residues" evidence="9">
    <location>
        <begin position="1138"/>
        <end position="1147"/>
    </location>
</feature>
<dbReference type="InterPro" id="IPR025110">
    <property type="entry name" value="AMP-bd_C"/>
</dbReference>
<comment type="cofactor">
    <cofactor evidence="1">
        <name>pantetheine 4'-phosphate</name>
        <dbReference type="ChEBI" id="CHEBI:47942"/>
    </cofactor>
</comment>
<dbReference type="InterPro" id="IPR036736">
    <property type="entry name" value="ACP-like_sf"/>
</dbReference>
<dbReference type="PANTHER" id="PTHR45527:SF10">
    <property type="entry name" value="PYOCHELIN SYNTHASE PCHF"/>
    <property type="match status" value="1"/>
</dbReference>
<dbReference type="Gene3D" id="1.10.1200.10">
    <property type="entry name" value="ACP-like"/>
    <property type="match status" value="2"/>
</dbReference>
<dbReference type="Pfam" id="PF13193">
    <property type="entry name" value="AMP-binding_C"/>
    <property type="match status" value="1"/>
</dbReference>
<evidence type="ECO:0000256" key="3">
    <source>
        <dbReference type="ARBA" id="ARBA00007380"/>
    </source>
</evidence>
<evidence type="ECO:0000256" key="1">
    <source>
        <dbReference type="ARBA" id="ARBA00001957"/>
    </source>
</evidence>
<feature type="domain" description="Carrier" evidence="10">
    <location>
        <begin position="1178"/>
        <end position="1254"/>
    </location>
</feature>
<dbReference type="EMBL" id="JBHMCF010000035">
    <property type="protein sequence ID" value="MFB9473668.1"/>
    <property type="molecule type" value="Genomic_DNA"/>
</dbReference>
<evidence type="ECO:0000313" key="11">
    <source>
        <dbReference type="EMBL" id="MFB9473668.1"/>
    </source>
</evidence>
<dbReference type="InterPro" id="IPR045851">
    <property type="entry name" value="AMP-bd_C_sf"/>
</dbReference>
<evidence type="ECO:0000256" key="9">
    <source>
        <dbReference type="SAM" id="MobiDB-lite"/>
    </source>
</evidence>
<dbReference type="Pfam" id="PF00668">
    <property type="entry name" value="Condensation"/>
    <property type="match status" value="1"/>
</dbReference>
<evidence type="ECO:0000259" key="10">
    <source>
        <dbReference type="PROSITE" id="PS50075"/>
    </source>
</evidence>
<dbReference type="CDD" id="cd12114">
    <property type="entry name" value="A_NRPS_TlmIV_like"/>
    <property type="match status" value="1"/>
</dbReference>
<dbReference type="SMART" id="SM01294">
    <property type="entry name" value="PKS_PP_betabranch"/>
    <property type="match status" value="1"/>
</dbReference>
<name>A0ABV5NTK9_9ACTN</name>
<gene>
    <name evidence="11" type="ORF">ACFFR3_29595</name>
</gene>
<comment type="caution">
    <text evidence="11">The sequence shown here is derived from an EMBL/GenBank/DDBJ whole genome shotgun (WGS) entry which is preliminary data.</text>
</comment>
<comment type="pathway">
    <text evidence="2">Siderophore biosynthesis; mycobactin biosynthesis.</text>
</comment>
<dbReference type="InterPro" id="IPR020806">
    <property type="entry name" value="PKS_PP-bd"/>
</dbReference>
<dbReference type="SMART" id="SM00823">
    <property type="entry name" value="PKS_PP"/>
    <property type="match status" value="2"/>
</dbReference>
<dbReference type="PROSITE" id="PS00455">
    <property type="entry name" value="AMP_BINDING"/>
    <property type="match status" value="1"/>
</dbReference>
<comment type="similarity">
    <text evidence="3">Belongs to the ATP-dependent AMP-binding enzyme family. MbtB subfamily.</text>
</comment>
<feature type="domain" description="Carrier" evidence="10">
    <location>
        <begin position="8"/>
        <end position="81"/>
    </location>
</feature>
<dbReference type="Gene3D" id="3.30.300.30">
    <property type="match status" value="1"/>
</dbReference>
<dbReference type="Gene3D" id="3.40.50.980">
    <property type="match status" value="2"/>
</dbReference>
<dbReference type="InterPro" id="IPR001242">
    <property type="entry name" value="Condensation_dom"/>
</dbReference>
<dbReference type="InterPro" id="IPR023213">
    <property type="entry name" value="CAT-like_dom_sf"/>
</dbReference>
<dbReference type="InterPro" id="IPR009081">
    <property type="entry name" value="PP-bd_ACP"/>
</dbReference>
<evidence type="ECO:0000256" key="8">
    <source>
        <dbReference type="ARBA" id="ARBA00033440"/>
    </source>
</evidence>
<dbReference type="Gene3D" id="3.30.559.10">
    <property type="entry name" value="Chloramphenicol acetyltransferase-like domain"/>
    <property type="match status" value="1"/>
</dbReference>
<keyword evidence="7" id="KW-0436">Ligase</keyword>
<dbReference type="RefSeq" id="WP_379484205.1">
    <property type="nucleotide sequence ID" value="NZ_JBHMCF010000035.1"/>
</dbReference>
<feature type="region of interest" description="Disordered" evidence="9">
    <location>
        <begin position="1255"/>
        <end position="1287"/>
    </location>
</feature>
<evidence type="ECO:0000313" key="12">
    <source>
        <dbReference type="Proteomes" id="UP001589568"/>
    </source>
</evidence>
<dbReference type="Gene3D" id="2.30.38.10">
    <property type="entry name" value="Luciferase, Domain 3"/>
    <property type="match status" value="1"/>
</dbReference>
<dbReference type="Gene3D" id="3.30.559.30">
    <property type="entry name" value="Nonribosomal peptide synthetase, condensation domain"/>
    <property type="match status" value="1"/>
</dbReference>
<dbReference type="Pfam" id="PF00550">
    <property type="entry name" value="PP-binding"/>
    <property type="match status" value="2"/>
</dbReference>
<dbReference type="InterPro" id="IPR057737">
    <property type="entry name" value="Condensation_MtbB-like"/>
</dbReference>
<dbReference type="SUPFAM" id="SSF56801">
    <property type="entry name" value="Acetyl-CoA synthetase-like"/>
    <property type="match status" value="1"/>
</dbReference>
<keyword evidence="12" id="KW-1185">Reference proteome</keyword>
<feature type="region of interest" description="Disordered" evidence="9">
    <location>
        <begin position="1125"/>
        <end position="1181"/>
    </location>
</feature>
<dbReference type="PROSITE" id="PS50075">
    <property type="entry name" value="CARRIER"/>
    <property type="match status" value="2"/>
</dbReference>
<keyword evidence="5" id="KW-0596">Phosphopantetheine</keyword>
<proteinExistence type="inferred from homology"/>
<dbReference type="InterPro" id="IPR020845">
    <property type="entry name" value="AMP-binding_CS"/>
</dbReference>
<dbReference type="InterPro" id="IPR010071">
    <property type="entry name" value="AA_adenyl_dom"/>
</dbReference>
<evidence type="ECO:0000256" key="2">
    <source>
        <dbReference type="ARBA" id="ARBA00005102"/>
    </source>
</evidence>
<dbReference type="SUPFAM" id="SSF52777">
    <property type="entry name" value="CoA-dependent acyltransferases"/>
    <property type="match status" value="2"/>
</dbReference>
<evidence type="ECO:0000256" key="7">
    <source>
        <dbReference type="ARBA" id="ARBA00022598"/>
    </source>
</evidence>
<dbReference type="SUPFAM" id="SSF47336">
    <property type="entry name" value="ACP-like"/>
    <property type="match status" value="2"/>
</dbReference>
<dbReference type="Pfam" id="PF00501">
    <property type="entry name" value="AMP-binding"/>
    <property type="match status" value="1"/>
</dbReference>
<accession>A0ABV5NTK9</accession>
<organism evidence="11 12">
    <name type="scientific">Nonomuraea salmonea</name>
    <dbReference type="NCBI Taxonomy" id="46181"/>
    <lineage>
        <taxon>Bacteria</taxon>
        <taxon>Bacillati</taxon>
        <taxon>Actinomycetota</taxon>
        <taxon>Actinomycetes</taxon>
        <taxon>Streptosporangiales</taxon>
        <taxon>Streptosporangiaceae</taxon>
        <taxon>Nonomuraea</taxon>
    </lineage>
</organism>
<evidence type="ECO:0000256" key="5">
    <source>
        <dbReference type="ARBA" id="ARBA00022450"/>
    </source>
</evidence>
<feature type="compositionally biased region" description="Low complexity" evidence="9">
    <location>
        <begin position="1164"/>
        <end position="1179"/>
    </location>
</feature>
<dbReference type="CDD" id="cd19535">
    <property type="entry name" value="Cyc_NRPS"/>
    <property type="match status" value="1"/>
</dbReference>
<dbReference type="InterPro" id="IPR000873">
    <property type="entry name" value="AMP-dep_synth/lig_dom"/>
</dbReference>
<reference evidence="11 12" key="1">
    <citation type="submission" date="2024-09" db="EMBL/GenBank/DDBJ databases">
        <authorList>
            <person name="Sun Q."/>
            <person name="Mori K."/>
        </authorList>
    </citation>
    <scope>NUCLEOTIDE SEQUENCE [LARGE SCALE GENOMIC DNA]</scope>
    <source>
        <strain evidence="11 12">JCM 3324</strain>
    </source>
</reference>
<dbReference type="NCBIfam" id="TIGR01733">
    <property type="entry name" value="AA-adenyl-dom"/>
    <property type="match status" value="1"/>
</dbReference>